<evidence type="ECO:0000313" key="9">
    <source>
        <dbReference type="Proteomes" id="UP000054740"/>
    </source>
</evidence>
<evidence type="ECO:0000256" key="3">
    <source>
        <dbReference type="ARBA" id="ARBA00023172"/>
    </source>
</evidence>
<name>A0A158F4H0_CABCO</name>
<evidence type="ECO:0000256" key="1">
    <source>
        <dbReference type="ARBA" id="ARBA00022908"/>
    </source>
</evidence>
<dbReference type="EMBL" id="FCNY02000001">
    <property type="protein sequence ID" value="SAL14249.1"/>
    <property type="molecule type" value="Genomic_DNA"/>
</dbReference>
<evidence type="ECO:0000259" key="7">
    <source>
        <dbReference type="PROSITE" id="PS51900"/>
    </source>
</evidence>
<reference evidence="9" key="1">
    <citation type="submission" date="2016-01" db="EMBL/GenBank/DDBJ databases">
        <authorList>
            <person name="Peeters C."/>
        </authorList>
    </citation>
    <scope>NUCLEOTIDE SEQUENCE [LARGE SCALE GENOMIC DNA]</scope>
</reference>
<keyword evidence="5" id="KW-0175">Coiled coil</keyword>
<dbReference type="Pfam" id="PF00589">
    <property type="entry name" value="Phage_integrase"/>
    <property type="match status" value="1"/>
</dbReference>
<dbReference type="PANTHER" id="PTHR30349:SF64">
    <property type="entry name" value="PROPHAGE INTEGRASE INTD-RELATED"/>
    <property type="match status" value="1"/>
</dbReference>
<feature type="domain" description="Core-binding (CB)" evidence="7">
    <location>
        <begin position="88"/>
        <end position="195"/>
    </location>
</feature>
<evidence type="ECO:0000313" key="8">
    <source>
        <dbReference type="EMBL" id="SAL14249.1"/>
    </source>
</evidence>
<dbReference type="InterPro" id="IPR044068">
    <property type="entry name" value="CB"/>
</dbReference>
<accession>A0A158F4H0</accession>
<dbReference type="AlphaFoldDB" id="A0A158F4H0"/>
<gene>
    <name evidence="8" type="ORF">AWB70_00514</name>
</gene>
<dbReference type="InterPro" id="IPR050090">
    <property type="entry name" value="Tyrosine_recombinase_XerCD"/>
</dbReference>
<dbReference type="SUPFAM" id="SSF56349">
    <property type="entry name" value="DNA breaking-rejoining enzymes"/>
    <property type="match status" value="1"/>
</dbReference>
<protein>
    <submittedName>
        <fullName evidence="8">Phage-related integrase</fullName>
    </submittedName>
</protein>
<dbReference type="RefSeq" id="WP_143281596.1">
    <property type="nucleotide sequence ID" value="NZ_FCNY02000001.1"/>
</dbReference>
<sequence length="437" mass="49504">MSGEEVNENVQAALRAVIESRKRRARDMEAREELEQRISQMKSDQFRTEAEHRRVLEVAQAAHARAVVQAIASATVSAESKQREQPRVMLSAAIEEFARFKLAKKEWRGKTEEKMRAALELFLRAVGDQPLSHIGQPKVVEFLELLRRLPPNLQKLRALEGKTLHEIAALSLPPISEKTVADRLDAVIAFFRWCVQRGDCRLERSPADGLALGSPKSTERLPFSDQQLLRLLSSEEFQQRRFPNWYSFWLIPMALFTGARLGELCQLELANFVYVDDVCCIEIMDAGEEQTLKNRNSKRLVPLHDKLIEMGLMRHVEAAKREGKVRLFPELDLNVSASHVASKLFGRYRARCGVTGVEAPFHSFRHTFITRIMDAGGNLSQLAPIVGHGEKLITGNTYWNKRDARARREVVRLLAVPEEIATLLPAVEQVTVAKSSN</sequence>
<feature type="domain" description="Tyr recombinase" evidence="6">
    <location>
        <begin position="218"/>
        <end position="412"/>
    </location>
</feature>
<dbReference type="PROSITE" id="PS51900">
    <property type="entry name" value="CB"/>
    <property type="match status" value="1"/>
</dbReference>
<dbReference type="InterPro" id="IPR002104">
    <property type="entry name" value="Integrase_catalytic"/>
</dbReference>
<keyword evidence="1" id="KW-0229">DNA integration</keyword>
<dbReference type="PROSITE" id="PS51898">
    <property type="entry name" value="TYR_RECOMBINASE"/>
    <property type="match status" value="1"/>
</dbReference>
<evidence type="ECO:0000256" key="4">
    <source>
        <dbReference type="PROSITE-ProRule" id="PRU01248"/>
    </source>
</evidence>
<organism evidence="8 9">
    <name type="scientific">Caballeronia cordobensis</name>
    <name type="common">Burkholderia cordobensis</name>
    <dbReference type="NCBI Taxonomy" id="1353886"/>
    <lineage>
        <taxon>Bacteria</taxon>
        <taxon>Pseudomonadati</taxon>
        <taxon>Pseudomonadota</taxon>
        <taxon>Betaproteobacteria</taxon>
        <taxon>Burkholderiales</taxon>
        <taxon>Burkholderiaceae</taxon>
        <taxon>Caballeronia</taxon>
    </lineage>
</organism>
<dbReference type="CDD" id="cd01184">
    <property type="entry name" value="INT_C_like_1"/>
    <property type="match status" value="1"/>
</dbReference>
<dbReference type="InterPro" id="IPR011010">
    <property type="entry name" value="DNA_brk_join_enz"/>
</dbReference>
<dbReference type="Proteomes" id="UP000054740">
    <property type="component" value="Unassembled WGS sequence"/>
</dbReference>
<dbReference type="PANTHER" id="PTHR30349">
    <property type="entry name" value="PHAGE INTEGRASE-RELATED"/>
    <property type="match status" value="1"/>
</dbReference>
<dbReference type="GO" id="GO:0003677">
    <property type="term" value="F:DNA binding"/>
    <property type="evidence" value="ECO:0007669"/>
    <property type="project" value="UniProtKB-UniRule"/>
</dbReference>
<feature type="coiled-coil region" evidence="5">
    <location>
        <begin position="24"/>
        <end position="51"/>
    </location>
</feature>
<keyword evidence="3" id="KW-0233">DNA recombination</keyword>
<dbReference type="Gene3D" id="1.10.443.10">
    <property type="entry name" value="Intergrase catalytic core"/>
    <property type="match status" value="1"/>
</dbReference>
<keyword evidence="9" id="KW-1185">Reference proteome</keyword>
<dbReference type="InterPro" id="IPR013762">
    <property type="entry name" value="Integrase-like_cat_sf"/>
</dbReference>
<evidence type="ECO:0000256" key="5">
    <source>
        <dbReference type="SAM" id="Coils"/>
    </source>
</evidence>
<dbReference type="GO" id="GO:0006310">
    <property type="term" value="P:DNA recombination"/>
    <property type="evidence" value="ECO:0007669"/>
    <property type="project" value="UniProtKB-KW"/>
</dbReference>
<proteinExistence type="predicted"/>
<evidence type="ECO:0000259" key="6">
    <source>
        <dbReference type="PROSITE" id="PS51898"/>
    </source>
</evidence>
<dbReference type="GO" id="GO:0015074">
    <property type="term" value="P:DNA integration"/>
    <property type="evidence" value="ECO:0007669"/>
    <property type="project" value="UniProtKB-KW"/>
</dbReference>
<evidence type="ECO:0000256" key="2">
    <source>
        <dbReference type="ARBA" id="ARBA00023125"/>
    </source>
</evidence>
<keyword evidence="2 4" id="KW-0238">DNA-binding</keyword>